<proteinExistence type="predicted"/>
<dbReference type="Proteomes" id="UP001190926">
    <property type="component" value="Unassembled WGS sequence"/>
</dbReference>
<keyword evidence="2" id="KW-1185">Reference proteome</keyword>
<evidence type="ECO:0000313" key="2">
    <source>
        <dbReference type="Proteomes" id="UP001190926"/>
    </source>
</evidence>
<gene>
    <name evidence="1" type="ORF">C2S53_014700</name>
</gene>
<accession>A0AAD4IX98</accession>
<evidence type="ECO:0000313" key="1">
    <source>
        <dbReference type="EMBL" id="KAH6823190.1"/>
    </source>
</evidence>
<reference evidence="1 2" key="1">
    <citation type="journal article" date="2021" name="Nat. Commun.">
        <title>Incipient diploidization of the medicinal plant Perilla within 10,000 years.</title>
        <authorList>
            <person name="Zhang Y."/>
            <person name="Shen Q."/>
            <person name="Leng L."/>
            <person name="Zhang D."/>
            <person name="Chen S."/>
            <person name="Shi Y."/>
            <person name="Ning Z."/>
            <person name="Chen S."/>
        </authorList>
    </citation>
    <scope>NUCLEOTIDE SEQUENCE [LARGE SCALE GENOMIC DNA]</scope>
    <source>
        <strain evidence="2">cv. PC099</strain>
    </source>
</reference>
<comment type="caution">
    <text evidence="1">The sequence shown here is derived from an EMBL/GenBank/DDBJ whole genome shotgun (WGS) entry which is preliminary data.</text>
</comment>
<name>A0AAD4IX98_PERFH</name>
<dbReference type="AlphaFoldDB" id="A0AAD4IX98"/>
<feature type="non-terminal residue" evidence="1">
    <location>
        <position position="1"/>
    </location>
</feature>
<organism evidence="1 2">
    <name type="scientific">Perilla frutescens var. hirtella</name>
    <name type="common">Perilla citriodora</name>
    <name type="synonym">Perilla setoyensis</name>
    <dbReference type="NCBI Taxonomy" id="608512"/>
    <lineage>
        <taxon>Eukaryota</taxon>
        <taxon>Viridiplantae</taxon>
        <taxon>Streptophyta</taxon>
        <taxon>Embryophyta</taxon>
        <taxon>Tracheophyta</taxon>
        <taxon>Spermatophyta</taxon>
        <taxon>Magnoliopsida</taxon>
        <taxon>eudicotyledons</taxon>
        <taxon>Gunneridae</taxon>
        <taxon>Pentapetalae</taxon>
        <taxon>asterids</taxon>
        <taxon>lamiids</taxon>
        <taxon>Lamiales</taxon>
        <taxon>Lamiaceae</taxon>
        <taxon>Nepetoideae</taxon>
        <taxon>Elsholtzieae</taxon>
        <taxon>Perilla</taxon>
    </lineage>
</organism>
<sequence length="176" mass="20121">LCVPGCTRINVECIVNCVRAYNSNNEFGGIKHVRIGGLYGVNHEHFEELNSLLGSGDKKIDSHHKPHFYHRGNFYLPYDDDRAMDVEMCPRCEKFRLVYDCPSDGCKVKDPQVCRACTLCIGRCAQCGRCINDTEFEETFCLELMCSDCFKQLLNYQDKLDKKVDSSGAQRNVSYH</sequence>
<protein>
    <submittedName>
        <fullName evidence="1">Ribonuclease inhibitor</fullName>
    </submittedName>
</protein>
<dbReference type="EMBL" id="SDAM02001008">
    <property type="protein sequence ID" value="KAH6823190.1"/>
    <property type="molecule type" value="Genomic_DNA"/>
</dbReference>